<comment type="caution">
    <text evidence="6">The sequence shown here is derived from an EMBL/GenBank/DDBJ whole genome shotgun (WGS) entry which is preliminary data.</text>
</comment>
<dbReference type="GO" id="GO:0003905">
    <property type="term" value="F:alkylbase DNA N-glycosylase activity"/>
    <property type="evidence" value="ECO:0007669"/>
    <property type="project" value="InterPro"/>
</dbReference>
<dbReference type="Pfam" id="PF02245">
    <property type="entry name" value="Pur_DNA_glyco"/>
    <property type="match status" value="2"/>
</dbReference>
<dbReference type="CDD" id="cd00540">
    <property type="entry name" value="AAG"/>
    <property type="match status" value="1"/>
</dbReference>
<dbReference type="SUPFAM" id="SSF50486">
    <property type="entry name" value="FMT C-terminal domain-like"/>
    <property type="match status" value="1"/>
</dbReference>
<sequence>MHHVLPQAFFDRPTVEVARDLLGKNLVRVVGRERIALPITEVEAYDGFKDKASHAHKGATARNVVMFGEAGYWYVYLVYGMHWMLNIVTGPRDYPAAILMRSAGGVIGPGRLTKHFLIDKTNNGVKSVLTEGLFIEESGIMVSPREIVKTPRIGVAYAGPVWSQKPYRFVWKRR</sequence>
<gene>
    <name evidence="6" type="ORF">AUJ44_01345</name>
</gene>
<keyword evidence="4 5" id="KW-0234">DNA repair</keyword>
<keyword evidence="2 5" id="KW-0227">DNA damage</keyword>
<dbReference type="InterPro" id="IPR036995">
    <property type="entry name" value="MPG_sf"/>
</dbReference>
<dbReference type="HAMAP" id="MF_00527">
    <property type="entry name" value="3MGH"/>
    <property type="match status" value="1"/>
</dbReference>
<dbReference type="PANTHER" id="PTHR10429:SF0">
    <property type="entry name" value="DNA-3-METHYLADENINE GLYCOSYLASE"/>
    <property type="match status" value="1"/>
</dbReference>
<organism evidence="6 7">
    <name type="scientific">Candidatus Nomurabacteria bacterium CG1_02_47_685</name>
    <dbReference type="NCBI Taxonomy" id="1805282"/>
    <lineage>
        <taxon>Bacteria</taxon>
        <taxon>Candidatus Nomuraibacteriota</taxon>
    </lineage>
</organism>
<dbReference type="Proteomes" id="UP000183206">
    <property type="component" value="Unassembled WGS sequence"/>
</dbReference>
<dbReference type="EC" id="3.2.2.-" evidence="5"/>
<dbReference type="STRING" id="1805282.AUJ44_01345"/>
<comment type="similarity">
    <text evidence="1 5">Belongs to the DNA glycosylase MPG family.</text>
</comment>
<evidence type="ECO:0000256" key="1">
    <source>
        <dbReference type="ARBA" id="ARBA00009232"/>
    </source>
</evidence>
<evidence type="ECO:0000313" key="6">
    <source>
        <dbReference type="EMBL" id="OIO32934.1"/>
    </source>
</evidence>
<name>A0A1J4VEL2_9BACT</name>
<accession>A0A1J4VEL2</accession>
<evidence type="ECO:0000256" key="4">
    <source>
        <dbReference type="ARBA" id="ARBA00023204"/>
    </source>
</evidence>
<protein>
    <recommendedName>
        <fullName evidence="5">Putative 3-methyladenine DNA glycosylase</fullName>
        <ecNumber evidence="5">3.2.2.-</ecNumber>
    </recommendedName>
</protein>
<evidence type="ECO:0000256" key="5">
    <source>
        <dbReference type="HAMAP-Rule" id="MF_00527"/>
    </source>
</evidence>
<proteinExistence type="inferred from homology"/>
<dbReference type="EMBL" id="MNVO01000024">
    <property type="protein sequence ID" value="OIO32934.1"/>
    <property type="molecule type" value="Genomic_DNA"/>
</dbReference>
<evidence type="ECO:0000256" key="2">
    <source>
        <dbReference type="ARBA" id="ARBA00022763"/>
    </source>
</evidence>
<dbReference type="Gene3D" id="3.10.300.10">
    <property type="entry name" value="Methylpurine-DNA glycosylase (MPG)"/>
    <property type="match status" value="2"/>
</dbReference>
<dbReference type="InterPro" id="IPR003180">
    <property type="entry name" value="MPG"/>
</dbReference>
<reference evidence="6 7" key="1">
    <citation type="journal article" date="2016" name="Environ. Microbiol.">
        <title>Genomic resolution of a cold subsurface aquifer community provides metabolic insights for novel microbes adapted to high CO concentrations.</title>
        <authorList>
            <person name="Probst A.J."/>
            <person name="Castelle C.J."/>
            <person name="Singh A."/>
            <person name="Brown C.T."/>
            <person name="Anantharaman K."/>
            <person name="Sharon I."/>
            <person name="Hug L.A."/>
            <person name="Burstein D."/>
            <person name="Emerson J.B."/>
            <person name="Thomas B.C."/>
            <person name="Banfield J.F."/>
        </authorList>
    </citation>
    <scope>NUCLEOTIDE SEQUENCE [LARGE SCALE GENOMIC DNA]</scope>
    <source>
        <strain evidence="6">CG1_02_47_685</strain>
    </source>
</reference>
<dbReference type="GO" id="GO:0003677">
    <property type="term" value="F:DNA binding"/>
    <property type="evidence" value="ECO:0007669"/>
    <property type="project" value="InterPro"/>
</dbReference>
<keyword evidence="3 5" id="KW-0378">Hydrolase</keyword>
<evidence type="ECO:0000313" key="7">
    <source>
        <dbReference type="Proteomes" id="UP000183206"/>
    </source>
</evidence>
<dbReference type="AlphaFoldDB" id="A0A1J4VEL2"/>
<dbReference type="PANTHER" id="PTHR10429">
    <property type="entry name" value="DNA-3-METHYLADENINE GLYCOSYLASE"/>
    <property type="match status" value="1"/>
</dbReference>
<dbReference type="InterPro" id="IPR011034">
    <property type="entry name" value="Formyl_transferase-like_C_sf"/>
</dbReference>
<evidence type="ECO:0000256" key="3">
    <source>
        <dbReference type="ARBA" id="ARBA00022801"/>
    </source>
</evidence>
<dbReference type="GO" id="GO:0006284">
    <property type="term" value="P:base-excision repair"/>
    <property type="evidence" value="ECO:0007669"/>
    <property type="project" value="InterPro"/>
</dbReference>